<dbReference type="Pfam" id="PF09954">
    <property type="entry name" value="DUF2188"/>
    <property type="match status" value="1"/>
</dbReference>
<dbReference type="RefSeq" id="WP_200590786.1">
    <property type="nucleotide sequence ID" value="NZ_JAEPBG010000002.1"/>
</dbReference>
<sequence>MSQGAGSEALIQMRQCDAGRWHVHQVGADDALASFDDMEDAVDYASDYAQNNNGRIVQFAE</sequence>
<gene>
    <name evidence="1" type="ORF">JJB74_05170</name>
</gene>
<reference evidence="1" key="1">
    <citation type="submission" date="2021-01" db="EMBL/GenBank/DDBJ databases">
        <title>Genome sequence of strain Noviherbaspirillum sp. DKR-6.</title>
        <authorList>
            <person name="Chaudhary D.K."/>
        </authorList>
    </citation>
    <scope>NUCLEOTIDE SEQUENCE</scope>
    <source>
        <strain evidence="1">DKR-6</strain>
    </source>
</reference>
<comment type="caution">
    <text evidence="1">The sequence shown here is derived from an EMBL/GenBank/DDBJ whole genome shotgun (WGS) entry which is preliminary data.</text>
</comment>
<protein>
    <submittedName>
        <fullName evidence="1">DUF2188 domain-containing protein</fullName>
    </submittedName>
</protein>
<dbReference type="InterPro" id="IPR018691">
    <property type="entry name" value="DUF2188"/>
</dbReference>
<organism evidence="1 2">
    <name type="scientific">Noviherbaspirillum pedocola</name>
    <dbReference type="NCBI Taxonomy" id="2801341"/>
    <lineage>
        <taxon>Bacteria</taxon>
        <taxon>Pseudomonadati</taxon>
        <taxon>Pseudomonadota</taxon>
        <taxon>Betaproteobacteria</taxon>
        <taxon>Burkholderiales</taxon>
        <taxon>Oxalobacteraceae</taxon>
        <taxon>Noviherbaspirillum</taxon>
    </lineage>
</organism>
<dbReference type="AlphaFoldDB" id="A0A934SWA9"/>
<evidence type="ECO:0000313" key="2">
    <source>
        <dbReference type="Proteomes" id="UP000622890"/>
    </source>
</evidence>
<name>A0A934SWA9_9BURK</name>
<keyword evidence="2" id="KW-1185">Reference proteome</keyword>
<dbReference type="EMBL" id="JAEPBG010000002">
    <property type="protein sequence ID" value="MBK4733997.1"/>
    <property type="molecule type" value="Genomic_DNA"/>
</dbReference>
<dbReference type="Proteomes" id="UP000622890">
    <property type="component" value="Unassembled WGS sequence"/>
</dbReference>
<evidence type="ECO:0000313" key="1">
    <source>
        <dbReference type="EMBL" id="MBK4733997.1"/>
    </source>
</evidence>
<accession>A0A934SWA9</accession>
<proteinExistence type="predicted"/>